<evidence type="ECO:0000313" key="10">
    <source>
        <dbReference type="EMBL" id="GAA3169872.1"/>
    </source>
</evidence>
<dbReference type="Gene3D" id="3.30.350.10">
    <property type="entry name" value="Subtilisin inhibitor-like"/>
    <property type="match status" value="1"/>
</dbReference>
<dbReference type="EMBL" id="BAAAVV010000005">
    <property type="protein sequence ID" value="GAA3169872.1"/>
    <property type="molecule type" value="Genomic_DNA"/>
</dbReference>
<organism evidence="10 11">
    <name type="scientific">Blastococcus jejuensis</name>
    <dbReference type="NCBI Taxonomy" id="351224"/>
    <lineage>
        <taxon>Bacteria</taxon>
        <taxon>Bacillati</taxon>
        <taxon>Actinomycetota</taxon>
        <taxon>Actinomycetes</taxon>
        <taxon>Geodermatophilales</taxon>
        <taxon>Geodermatophilaceae</taxon>
        <taxon>Blastococcus</taxon>
    </lineage>
</organism>
<dbReference type="SUPFAM" id="SSF55399">
    <property type="entry name" value="Subtilisin inhibitor"/>
    <property type="match status" value="1"/>
</dbReference>
<evidence type="ECO:0000259" key="9">
    <source>
        <dbReference type="Pfam" id="PF00720"/>
    </source>
</evidence>
<dbReference type="InterPro" id="IPR036819">
    <property type="entry name" value="Subtilisin_inhibitor-like_sf"/>
</dbReference>
<protein>
    <recommendedName>
        <fullName evidence="9">Subtilisin inhibitor domain-containing protein</fullName>
    </recommendedName>
</protein>
<name>A0ABP6P9L1_9ACTN</name>
<accession>A0ABP6P9L1</accession>
<evidence type="ECO:0000256" key="1">
    <source>
        <dbReference type="ARBA" id="ARBA00004613"/>
    </source>
</evidence>
<keyword evidence="11" id="KW-1185">Reference proteome</keyword>
<reference evidence="11" key="1">
    <citation type="journal article" date="2019" name="Int. J. Syst. Evol. Microbiol.">
        <title>The Global Catalogue of Microorganisms (GCM) 10K type strain sequencing project: providing services to taxonomists for standard genome sequencing and annotation.</title>
        <authorList>
            <consortium name="The Broad Institute Genomics Platform"/>
            <consortium name="The Broad Institute Genome Sequencing Center for Infectious Disease"/>
            <person name="Wu L."/>
            <person name="Ma J."/>
        </authorList>
    </citation>
    <scope>NUCLEOTIDE SEQUENCE [LARGE SCALE GENOMIC DNA]</scope>
    <source>
        <strain evidence="11">JCM 15614</strain>
    </source>
</reference>
<dbReference type="Proteomes" id="UP001499924">
    <property type="component" value="Unassembled WGS sequence"/>
</dbReference>
<gene>
    <name evidence="10" type="ORF">GCM10010531_23750</name>
</gene>
<feature type="signal peptide" evidence="8">
    <location>
        <begin position="1"/>
        <end position="21"/>
    </location>
</feature>
<sequence>MRVITGLAVLLALAACGSSGSGGTDAGASSSATGASGEDDLVIEVDRGDGSEPERYTLVCGDAPEGDHPDPAAACTHLAGMDAPFAPLPTDMVCTEQYGGPETARIAGRWHAEPVEAELSRTDGCRISQWDALGPVLPPVEGAVAD</sequence>
<comment type="similarity">
    <text evidence="2">Belongs to the protease inhibitor I16 (SSI) family.</text>
</comment>
<evidence type="ECO:0000256" key="4">
    <source>
        <dbReference type="ARBA" id="ARBA00022690"/>
    </source>
</evidence>
<feature type="chain" id="PRO_5045234526" description="Subtilisin inhibitor domain-containing protein" evidence="8">
    <location>
        <begin position="22"/>
        <end position="146"/>
    </location>
</feature>
<keyword evidence="8" id="KW-0732">Signal</keyword>
<dbReference type="InterPro" id="IPR023549">
    <property type="entry name" value="Subtilisin_inhibitor"/>
</dbReference>
<evidence type="ECO:0000256" key="2">
    <source>
        <dbReference type="ARBA" id="ARBA00010472"/>
    </source>
</evidence>
<feature type="domain" description="Subtilisin inhibitor" evidence="9">
    <location>
        <begin position="49"/>
        <end position="116"/>
    </location>
</feature>
<keyword evidence="3" id="KW-0964">Secreted</keyword>
<proteinExistence type="inferred from homology"/>
<keyword evidence="5" id="KW-0722">Serine protease inhibitor</keyword>
<evidence type="ECO:0000256" key="8">
    <source>
        <dbReference type="SAM" id="SignalP"/>
    </source>
</evidence>
<keyword evidence="6" id="KW-1015">Disulfide bond</keyword>
<dbReference type="Pfam" id="PF00720">
    <property type="entry name" value="SSI"/>
    <property type="match status" value="1"/>
</dbReference>
<feature type="compositionally biased region" description="Low complexity" evidence="7">
    <location>
        <begin position="26"/>
        <end position="36"/>
    </location>
</feature>
<evidence type="ECO:0000313" key="11">
    <source>
        <dbReference type="Proteomes" id="UP001499924"/>
    </source>
</evidence>
<feature type="compositionally biased region" description="Basic and acidic residues" evidence="7">
    <location>
        <begin position="44"/>
        <end position="55"/>
    </location>
</feature>
<evidence type="ECO:0000256" key="3">
    <source>
        <dbReference type="ARBA" id="ARBA00022525"/>
    </source>
</evidence>
<evidence type="ECO:0000256" key="6">
    <source>
        <dbReference type="ARBA" id="ARBA00023157"/>
    </source>
</evidence>
<comment type="caution">
    <text evidence="10">The sequence shown here is derived from an EMBL/GenBank/DDBJ whole genome shotgun (WGS) entry which is preliminary data.</text>
</comment>
<comment type="subcellular location">
    <subcellularLocation>
        <location evidence="1">Secreted</location>
    </subcellularLocation>
</comment>
<feature type="region of interest" description="Disordered" evidence="7">
    <location>
        <begin position="18"/>
        <end position="72"/>
    </location>
</feature>
<evidence type="ECO:0000256" key="5">
    <source>
        <dbReference type="ARBA" id="ARBA00022900"/>
    </source>
</evidence>
<evidence type="ECO:0000256" key="7">
    <source>
        <dbReference type="SAM" id="MobiDB-lite"/>
    </source>
</evidence>
<keyword evidence="4" id="KW-0646">Protease inhibitor</keyword>
<dbReference type="PROSITE" id="PS51257">
    <property type="entry name" value="PROKAR_LIPOPROTEIN"/>
    <property type="match status" value="1"/>
</dbReference>